<dbReference type="Pfam" id="PF00583">
    <property type="entry name" value="Acetyltransf_1"/>
    <property type="match status" value="1"/>
</dbReference>
<dbReference type="Gene3D" id="3.40.630.30">
    <property type="match status" value="1"/>
</dbReference>
<reference evidence="2" key="1">
    <citation type="submission" date="2024-07" db="EMBL/GenBank/DDBJ databases">
        <title>Complete genome sequences of cellulolytic bacteria, Kitasatospora sp. CMC57 and Streptomyces sp. CMC78, isolated from Japanese agricultural soil.</title>
        <authorList>
            <person name="Hashimoto T."/>
            <person name="Ito M."/>
            <person name="Iwamoto M."/>
            <person name="Fukahori D."/>
            <person name="Shoda T."/>
            <person name="Sakoda M."/>
            <person name="Morohoshi T."/>
            <person name="Mitsuboshi M."/>
            <person name="Nishizawa T."/>
        </authorList>
    </citation>
    <scope>NUCLEOTIDE SEQUENCE</scope>
    <source>
        <strain evidence="2">CMC57</strain>
    </source>
</reference>
<proteinExistence type="predicted"/>
<dbReference type="CDD" id="cd04301">
    <property type="entry name" value="NAT_SF"/>
    <property type="match status" value="1"/>
</dbReference>
<dbReference type="SUPFAM" id="SSF55729">
    <property type="entry name" value="Acyl-CoA N-acyltransferases (Nat)"/>
    <property type="match status" value="1"/>
</dbReference>
<dbReference type="EMBL" id="AP035881">
    <property type="protein sequence ID" value="BFP48192.1"/>
    <property type="molecule type" value="Genomic_DNA"/>
</dbReference>
<gene>
    <name evidence="2" type="ORF">KCMC57_45600</name>
</gene>
<evidence type="ECO:0000313" key="2">
    <source>
        <dbReference type="EMBL" id="BFP48192.1"/>
    </source>
</evidence>
<sequence>MDFDVQHHTRTLALRSPGSFRVGPFVVRYDEGWPNPYANYAIPDDGAEPTEQDVRALIAAFRDRDRKPRLEFQPSRMPKVEAMLLGCGFEIEGRPPIMACPPENLAVPKPVPGLELSEPRTDEELLALASLQHYAYGEPGEPTMDSISGLRRTILNGGIAVLARLDGEPAGGGSCSAPVDGLTEIGGVAVDARFRRRGIGAAVSAHLTALAYRRGLQFVWLEPADETVERIYASIGYRRATEKLDISLPTNA</sequence>
<dbReference type="RefSeq" id="WP_407990441.1">
    <property type="nucleotide sequence ID" value="NZ_AP035881.2"/>
</dbReference>
<feature type="domain" description="N-acetyltransferase" evidence="1">
    <location>
        <begin position="114"/>
        <end position="252"/>
    </location>
</feature>
<dbReference type="InterPro" id="IPR000182">
    <property type="entry name" value="GNAT_dom"/>
</dbReference>
<dbReference type="GO" id="GO:0016747">
    <property type="term" value="F:acyltransferase activity, transferring groups other than amino-acyl groups"/>
    <property type="evidence" value="ECO:0007669"/>
    <property type="project" value="InterPro"/>
</dbReference>
<accession>A0AB33JYD7</accession>
<dbReference type="AlphaFoldDB" id="A0AB33JYD7"/>
<evidence type="ECO:0000259" key="1">
    <source>
        <dbReference type="PROSITE" id="PS51186"/>
    </source>
</evidence>
<organism evidence="2">
    <name type="scientific">Kitasatospora sp. CMC57</name>
    <dbReference type="NCBI Taxonomy" id="3231513"/>
    <lineage>
        <taxon>Bacteria</taxon>
        <taxon>Bacillati</taxon>
        <taxon>Actinomycetota</taxon>
        <taxon>Actinomycetes</taxon>
        <taxon>Kitasatosporales</taxon>
        <taxon>Streptomycetaceae</taxon>
        <taxon>Kitasatospora</taxon>
    </lineage>
</organism>
<dbReference type="InterPro" id="IPR016181">
    <property type="entry name" value="Acyl_CoA_acyltransferase"/>
</dbReference>
<dbReference type="PROSITE" id="PS51186">
    <property type="entry name" value="GNAT"/>
    <property type="match status" value="1"/>
</dbReference>
<protein>
    <submittedName>
        <fullName evidence="2">GNAT family N-acetyltransferase</fullName>
    </submittedName>
</protein>
<name>A0AB33JYD7_9ACTN</name>